<keyword evidence="6" id="KW-0560">Oxidoreductase</keyword>
<keyword evidence="5" id="KW-0274">FAD</keyword>
<dbReference type="Gene3D" id="3.30.9.10">
    <property type="entry name" value="D-Amino Acid Oxidase, subunit A, domain 2"/>
    <property type="match status" value="1"/>
</dbReference>
<accession>A0A2N3HPP5</accession>
<dbReference type="GO" id="GO:0004368">
    <property type="term" value="F:glycerol-3-phosphate dehydrogenase (quinone) activity"/>
    <property type="evidence" value="ECO:0007669"/>
    <property type="project" value="InterPro"/>
</dbReference>
<feature type="domain" description="Alpha-glycerophosphate oxidase C-terminal" evidence="8">
    <location>
        <begin position="441"/>
        <end position="531"/>
    </location>
</feature>
<dbReference type="InterPro" id="IPR031656">
    <property type="entry name" value="DAO_C"/>
</dbReference>
<dbReference type="GO" id="GO:0006071">
    <property type="term" value="P:glycerol metabolic process"/>
    <property type="evidence" value="ECO:0007669"/>
    <property type="project" value="UniProtKB-KW"/>
</dbReference>
<feature type="domain" description="FAD dependent oxidoreductase" evidence="7">
    <location>
        <begin position="24"/>
        <end position="353"/>
    </location>
</feature>
<evidence type="ECO:0000313" key="10">
    <source>
        <dbReference type="Proteomes" id="UP000233435"/>
    </source>
</evidence>
<keyword evidence="10" id="KW-1185">Reference proteome</keyword>
<evidence type="ECO:0000259" key="8">
    <source>
        <dbReference type="Pfam" id="PF16901"/>
    </source>
</evidence>
<dbReference type="PROSITE" id="PS00978">
    <property type="entry name" value="FAD_G3PDH_2"/>
    <property type="match status" value="1"/>
</dbReference>
<dbReference type="Gene3D" id="3.50.50.60">
    <property type="entry name" value="FAD/NAD(P)-binding domain"/>
    <property type="match status" value="1"/>
</dbReference>
<comment type="similarity">
    <text evidence="2">Belongs to the FAD-dependent glycerol-3-phosphate dehydrogenase family.</text>
</comment>
<evidence type="ECO:0000256" key="6">
    <source>
        <dbReference type="ARBA" id="ARBA00023002"/>
    </source>
</evidence>
<proteinExistence type="inferred from homology"/>
<dbReference type="PANTHER" id="PTHR11985">
    <property type="entry name" value="GLYCEROL-3-PHOSPHATE DEHYDROGENASE"/>
    <property type="match status" value="1"/>
</dbReference>
<dbReference type="Pfam" id="PF16901">
    <property type="entry name" value="DAO_C"/>
    <property type="match status" value="1"/>
</dbReference>
<evidence type="ECO:0000256" key="3">
    <source>
        <dbReference type="ARBA" id="ARBA00022630"/>
    </source>
</evidence>
<evidence type="ECO:0000256" key="4">
    <source>
        <dbReference type="ARBA" id="ARBA00022798"/>
    </source>
</evidence>
<comment type="cofactor">
    <cofactor evidence="1">
        <name>FAD</name>
        <dbReference type="ChEBI" id="CHEBI:57692"/>
    </cofactor>
</comment>
<dbReference type="PANTHER" id="PTHR11985:SF35">
    <property type="entry name" value="ANAEROBIC GLYCEROL-3-PHOSPHATE DEHYDROGENASE SUBUNIT A"/>
    <property type="match status" value="1"/>
</dbReference>
<dbReference type="SUPFAM" id="SSF51905">
    <property type="entry name" value="FAD/NAD(P)-binding domain"/>
    <property type="match status" value="1"/>
</dbReference>
<protein>
    <submittedName>
        <fullName evidence="9">Glycerol-3-phosphate dehydrogenase</fullName>
    </submittedName>
</protein>
<dbReference type="Proteomes" id="UP000233435">
    <property type="component" value="Unassembled WGS sequence"/>
</dbReference>
<dbReference type="RefSeq" id="WP_106657902.1">
    <property type="nucleotide sequence ID" value="NZ_PJEO01000003.1"/>
</dbReference>
<comment type="caution">
    <text evidence="9">The sequence shown here is derived from an EMBL/GenBank/DDBJ whole genome shotgun (WGS) entry which is preliminary data.</text>
</comment>
<evidence type="ECO:0000259" key="7">
    <source>
        <dbReference type="Pfam" id="PF01266"/>
    </source>
</evidence>
<dbReference type="AlphaFoldDB" id="A0A2N3HPP5"/>
<dbReference type="Gene3D" id="1.10.8.870">
    <property type="entry name" value="Alpha-glycerophosphate oxidase, cap domain"/>
    <property type="match status" value="1"/>
</dbReference>
<gene>
    <name evidence="9" type="ORF">CSW08_00225</name>
</gene>
<sequence>MNTIPFSVLHRTEQLEKIQNSIFDLVIIGGGITGAGIALEASSRGLKVCLIEKNDFASGTSNKSTKLIHGGLRYLKQFEIGLVHESGTERAILNNLAPHLVIPEKMLLPLIEGGSYGKTLTSLGLMVYDFLADVNDDDKRKMLDKKKTLKKEPLLDDRFVLGGGFYTEYRTDDARLTIEILKQAAGFGATIINYCEMTSFNYTDSLIENIECVDHNSKQKIIIKAKNYVSATGPWVDVIRKKDVSLDNKRLHLTKGVHIVFPYEKLPIKQSIYFDVDDGRMVFGIPRGKTTYVGTTDTNYSGNLNHVVTTTADVDYLLHAINGMFPSVNLTVEDVESNWAGLRPLIHEDGKDPSELSRKDEIFVSDSGLISIAGGKLTGYRKMAHRVIEIVLKTMSTKDKGHIKESFTDTIPLVTPALKSSEYVASYIKALERQLLDFGITDHFYASYLCSTFGKNADIILEKATTLSGKPNDRLVKAELWYCVHYEMTNTVADFFVRRTSSLYFNIKSISKNLDVVVKDMKHYFNWDADRINAEKTQMQQLLYDATHYYETEF</sequence>
<organism evidence="9 10">
    <name type="scientific">Confluentibacter flavum</name>
    <dbReference type="NCBI Taxonomy" id="1909700"/>
    <lineage>
        <taxon>Bacteria</taxon>
        <taxon>Pseudomonadati</taxon>
        <taxon>Bacteroidota</taxon>
        <taxon>Flavobacteriia</taxon>
        <taxon>Flavobacteriales</taxon>
        <taxon>Flavobacteriaceae</taxon>
        <taxon>Confluentibacter</taxon>
    </lineage>
</organism>
<dbReference type="InterPro" id="IPR000447">
    <property type="entry name" value="G3P_DH_FAD-dep"/>
</dbReference>
<dbReference type="Pfam" id="PF01266">
    <property type="entry name" value="DAO"/>
    <property type="match status" value="1"/>
</dbReference>
<dbReference type="InterPro" id="IPR036188">
    <property type="entry name" value="FAD/NAD-bd_sf"/>
</dbReference>
<dbReference type="InterPro" id="IPR006076">
    <property type="entry name" value="FAD-dep_OxRdtase"/>
</dbReference>
<keyword evidence="4" id="KW-0319">Glycerol metabolism</keyword>
<dbReference type="InterPro" id="IPR038299">
    <property type="entry name" value="DAO_C_sf"/>
</dbReference>
<reference evidence="9 10" key="1">
    <citation type="submission" date="2017-12" db="EMBL/GenBank/DDBJ databases">
        <title>Confluentibacter flavum sp. nov., isolated from the saline lake.</title>
        <authorList>
            <person name="Yu L."/>
        </authorList>
    </citation>
    <scope>NUCLEOTIDE SEQUENCE [LARGE SCALE GENOMIC DNA]</scope>
    <source>
        <strain evidence="9 10">3B</strain>
    </source>
</reference>
<evidence type="ECO:0000313" key="9">
    <source>
        <dbReference type="EMBL" id="PKQ46936.1"/>
    </source>
</evidence>
<dbReference type="PRINTS" id="PR01001">
    <property type="entry name" value="FADG3PDH"/>
</dbReference>
<evidence type="ECO:0000256" key="1">
    <source>
        <dbReference type="ARBA" id="ARBA00001974"/>
    </source>
</evidence>
<keyword evidence="3" id="KW-0285">Flavoprotein</keyword>
<evidence type="ECO:0000256" key="5">
    <source>
        <dbReference type="ARBA" id="ARBA00022827"/>
    </source>
</evidence>
<name>A0A2N3HPP5_9FLAO</name>
<evidence type="ECO:0000256" key="2">
    <source>
        <dbReference type="ARBA" id="ARBA00007330"/>
    </source>
</evidence>
<dbReference type="EMBL" id="PJEO01000003">
    <property type="protein sequence ID" value="PKQ46936.1"/>
    <property type="molecule type" value="Genomic_DNA"/>
</dbReference>
<dbReference type="GO" id="GO:0046168">
    <property type="term" value="P:glycerol-3-phosphate catabolic process"/>
    <property type="evidence" value="ECO:0007669"/>
    <property type="project" value="TreeGrafter"/>
</dbReference>
<dbReference type="OrthoDB" id="9766796at2"/>